<feature type="domain" description="Nucleotide-diphospho-sugar transferase" evidence="5">
    <location>
        <begin position="183"/>
        <end position="312"/>
    </location>
</feature>
<evidence type="ECO:0000256" key="4">
    <source>
        <dbReference type="ARBA" id="ARBA00022679"/>
    </source>
</evidence>
<evidence type="ECO:0000256" key="1">
    <source>
        <dbReference type="ARBA" id="ARBA00005664"/>
    </source>
</evidence>
<dbReference type="Pfam" id="PF03407">
    <property type="entry name" value="Nucleotid_trans"/>
    <property type="match status" value="1"/>
</dbReference>
<dbReference type="PANTHER" id="PTHR31306:SF3">
    <property type="entry name" value="NUCLEOTIDE-DIPHOSPHO-SUGAR TRANSFERASE DOMAIN-CONTAINING PROTEIN"/>
    <property type="match status" value="1"/>
</dbReference>
<dbReference type="InterPro" id="IPR005069">
    <property type="entry name" value="Nucl-diP-sugar_transferase"/>
</dbReference>
<proteinExistence type="inferred from homology"/>
<dbReference type="PANTHER" id="PTHR31306">
    <property type="entry name" value="ALPHA-1,6-MANNOSYLTRANSFERASE MNN11-RELATED"/>
    <property type="match status" value="1"/>
</dbReference>
<name>A0A395S996_FUSSP</name>
<dbReference type="Proteomes" id="UP000266152">
    <property type="component" value="Unassembled WGS sequence"/>
</dbReference>
<keyword evidence="4" id="KW-0808">Transferase</keyword>
<evidence type="ECO:0000313" key="7">
    <source>
        <dbReference type="Proteomes" id="UP000266152"/>
    </source>
</evidence>
<evidence type="ECO:0000259" key="5">
    <source>
        <dbReference type="Pfam" id="PF03407"/>
    </source>
</evidence>
<dbReference type="EMBL" id="PXOF01000065">
    <property type="protein sequence ID" value="RGP69004.1"/>
    <property type="molecule type" value="Genomic_DNA"/>
</dbReference>
<dbReference type="AlphaFoldDB" id="A0A395S996"/>
<dbReference type="InterPro" id="IPR029044">
    <property type="entry name" value="Nucleotide-diphossugar_trans"/>
</dbReference>
<sequence length="357" mass="41429">MVHLFLRRGTRQMLLLAIGILVSLWLVVHSWPVFHLPPANDLYLPAKLAENTSQLMHDLWKPFLHNINATHFVTKEGYHYTIEESNYRWLSPLKKKLLILDVDTRLDKGAGALMNKSPLNPGELTGRSAGMMNHYLYGTLSLNCSFFSLTCSRILTHLPLAAMIHGYDYQFIRAPDYYNRHGTWVKVPMIKQALTMYETVVFLDADAVFVYPEIPFEWLMSLWNITDKTLVAMSNDPDSPRNRDGKGKVMMNTGFIIAQQSNRTQDLFHDWNQCPTETKYKGCQRWMKDWAHEQAAFSNHVRYDYSTDEVRTIPRLDGNGGDGVFVRHNWFHKDYPANDLRQLILDILSVRHKINDP</sequence>
<dbReference type="GO" id="GO:0016757">
    <property type="term" value="F:glycosyltransferase activity"/>
    <property type="evidence" value="ECO:0007669"/>
    <property type="project" value="UniProtKB-KW"/>
</dbReference>
<accession>A0A395S996</accession>
<comment type="similarity">
    <text evidence="2">Belongs to the glycosyltransferase 77 family.</text>
</comment>
<dbReference type="Gene3D" id="3.90.550.10">
    <property type="entry name" value="Spore Coat Polysaccharide Biosynthesis Protein SpsA, Chain A"/>
    <property type="match status" value="1"/>
</dbReference>
<comment type="similarity">
    <text evidence="1">Belongs to the glycosyltransferase 34 family.</text>
</comment>
<dbReference type="InterPro" id="IPR008630">
    <property type="entry name" value="Glyco_trans_34"/>
</dbReference>
<protein>
    <recommendedName>
        <fullName evidence="5">Nucleotide-diphospho-sugar transferase domain-containing protein</fullName>
    </recommendedName>
</protein>
<dbReference type="GO" id="GO:0006487">
    <property type="term" value="P:protein N-linked glycosylation"/>
    <property type="evidence" value="ECO:0007669"/>
    <property type="project" value="TreeGrafter"/>
</dbReference>
<reference evidence="6 7" key="1">
    <citation type="journal article" date="2018" name="PLoS Pathog.">
        <title>Evolution of structural diversity of trichothecenes, a family of toxins produced by plant pathogenic and entomopathogenic fungi.</title>
        <authorList>
            <person name="Proctor R.H."/>
            <person name="McCormick S.P."/>
            <person name="Kim H.S."/>
            <person name="Cardoza R.E."/>
            <person name="Stanley A.M."/>
            <person name="Lindo L."/>
            <person name="Kelly A."/>
            <person name="Brown D.W."/>
            <person name="Lee T."/>
            <person name="Vaughan M.M."/>
            <person name="Alexander N.J."/>
            <person name="Busman M."/>
            <person name="Gutierrez S."/>
        </authorList>
    </citation>
    <scope>NUCLEOTIDE SEQUENCE [LARGE SCALE GENOMIC DNA]</scope>
    <source>
        <strain evidence="6 7">NRRL 3299</strain>
    </source>
</reference>
<comment type="caution">
    <text evidence="6">The sequence shown here is derived from an EMBL/GenBank/DDBJ whole genome shotgun (WGS) entry which is preliminary data.</text>
</comment>
<dbReference type="GO" id="GO:0000139">
    <property type="term" value="C:Golgi membrane"/>
    <property type="evidence" value="ECO:0007669"/>
    <property type="project" value="TreeGrafter"/>
</dbReference>
<evidence type="ECO:0000256" key="2">
    <source>
        <dbReference type="ARBA" id="ARBA00007033"/>
    </source>
</evidence>
<keyword evidence="7" id="KW-1185">Reference proteome</keyword>
<evidence type="ECO:0000313" key="6">
    <source>
        <dbReference type="EMBL" id="RGP69004.1"/>
    </source>
</evidence>
<keyword evidence="3" id="KW-0328">Glycosyltransferase</keyword>
<gene>
    <name evidence="6" type="ORF">FSPOR_4981</name>
</gene>
<evidence type="ECO:0000256" key="3">
    <source>
        <dbReference type="ARBA" id="ARBA00022676"/>
    </source>
</evidence>
<organism evidence="6 7">
    <name type="scientific">Fusarium sporotrichioides</name>
    <dbReference type="NCBI Taxonomy" id="5514"/>
    <lineage>
        <taxon>Eukaryota</taxon>
        <taxon>Fungi</taxon>
        <taxon>Dikarya</taxon>
        <taxon>Ascomycota</taxon>
        <taxon>Pezizomycotina</taxon>
        <taxon>Sordariomycetes</taxon>
        <taxon>Hypocreomycetidae</taxon>
        <taxon>Hypocreales</taxon>
        <taxon>Nectriaceae</taxon>
        <taxon>Fusarium</taxon>
    </lineage>
</organism>